<dbReference type="Proteomes" id="UP001165121">
    <property type="component" value="Unassembled WGS sequence"/>
</dbReference>
<dbReference type="InterPro" id="IPR036770">
    <property type="entry name" value="Ankyrin_rpt-contain_sf"/>
</dbReference>
<gene>
    <name evidence="3" type="ORF">Pfra01_003009200</name>
</gene>
<feature type="compositionally biased region" description="Basic residues" evidence="2">
    <location>
        <begin position="144"/>
        <end position="156"/>
    </location>
</feature>
<proteinExistence type="predicted"/>
<feature type="compositionally biased region" description="Polar residues" evidence="2">
    <location>
        <begin position="281"/>
        <end position="292"/>
    </location>
</feature>
<dbReference type="AlphaFoldDB" id="A0A9W6YJ96"/>
<evidence type="ECO:0000256" key="1">
    <source>
        <dbReference type="PROSITE-ProRule" id="PRU00023"/>
    </source>
</evidence>
<evidence type="ECO:0000313" key="4">
    <source>
        <dbReference type="Proteomes" id="UP001165121"/>
    </source>
</evidence>
<sequence length="398" mass="42532">MCAARVGEDPRPGAPSIEEMMDRSAVIVTVLLAHGADVNTVEKAGGNTALHLAVLSENLAAVEALASNAQNLDITLRNEAGNTALDVSKRISGVVSVQMEDLLSLKWAEYENKAAQISAKVEQELMDLALKEDGADRTQLAKTGSRKSKKAKKKGKASASASKISQAKAHEMEQNPTEVSNNKHVKANPASVLPSNAATEIPGAVSEIEDIIGRKEASSDKSKTLLNPSKSKTQHISTVNVVKKNPQPPRPAAPPQTTQKLDSSSSNTVTTTTSTGPSAPWSMQNNSTSSSKKASEFMSPRSQKASDDDSDEDVASSNISFDFLNGSFQRTFPVAADLEIGVEKFLIASSVSDRELEPNDNLSISQVEALQEAHWQAYHYLNEKKVSAAAFCIVRYDG</sequence>
<dbReference type="Gene3D" id="1.25.40.20">
    <property type="entry name" value="Ankyrin repeat-containing domain"/>
    <property type="match status" value="1"/>
</dbReference>
<feature type="compositionally biased region" description="Polar residues" evidence="2">
    <location>
        <begin position="224"/>
        <end position="240"/>
    </location>
</feature>
<reference evidence="3" key="1">
    <citation type="submission" date="2023-04" db="EMBL/GenBank/DDBJ databases">
        <title>Phytophthora fragariaefolia NBRC 109709.</title>
        <authorList>
            <person name="Ichikawa N."/>
            <person name="Sato H."/>
            <person name="Tonouchi N."/>
        </authorList>
    </citation>
    <scope>NUCLEOTIDE SEQUENCE</scope>
    <source>
        <strain evidence="3">NBRC 109709</strain>
    </source>
</reference>
<feature type="repeat" description="ANK" evidence="1">
    <location>
        <begin position="45"/>
        <end position="77"/>
    </location>
</feature>
<name>A0A9W6YJ96_9STRA</name>
<evidence type="ECO:0000256" key="2">
    <source>
        <dbReference type="SAM" id="MobiDB-lite"/>
    </source>
</evidence>
<feature type="compositionally biased region" description="Low complexity" evidence="2">
    <location>
        <begin position="255"/>
        <end position="278"/>
    </location>
</feature>
<dbReference type="SUPFAM" id="SSF48403">
    <property type="entry name" value="Ankyrin repeat"/>
    <property type="match status" value="1"/>
</dbReference>
<feature type="region of interest" description="Disordered" evidence="2">
    <location>
        <begin position="137"/>
        <end position="194"/>
    </location>
</feature>
<dbReference type="EMBL" id="BSXT01018997">
    <property type="protein sequence ID" value="GMG17292.1"/>
    <property type="molecule type" value="Genomic_DNA"/>
</dbReference>
<dbReference type="InterPro" id="IPR002110">
    <property type="entry name" value="Ankyrin_rpt"/>
</dbReference>
<dbReference type="OrthoDB" id="194358at2759"/>
<keyword evidence="4" id="KW-1185">Reference proteome</keyword>
<keyword evidence="1" id="KW-0040">ANK repeat</keyword>
<dbReference type="Pfam" id="PF12796">
    <property type="entry name" value="Ank_2"/>
    <property type="match status" value="1"/>
</dbReference>
<accession>A0A9W6YJ96</accession>
<protein>
    <submittedName>
        <fullName evidence="3">Unnamed protein product</fullName>
    </submittedName>
</protein>
<dbReference type="PROSITE" id="PS50088">
    <property type="entry name" value="ANK_REPEAT"/>
    <property type="match status" value="1"/>
</dbReference>
<feature type="region of interest" description="Disordered" evidence="2">
    <location>
        <begin position="217"/>
        <end position="315"/>
    </location>
</feature>
<comment type="caution">
    <text evidence="3">The sequence shown here is derived from an EMBL/GenBank/DDBJ whole genome shotgun (WGS) entry which is preliminary data.</text>
</comment>
<organism evidence="3 4">
    <name type="scientific">Phytophthora fragariaefolia</name>
    <dbReference type="NCBI Taxonomy" id="1490495"/>
    <lineage>
        <taxon>Eukaryota</taxon>
        <taxon>Sar</taxon>
        <taxon>Stramenopiles</taxon>
        <taxon>Oomycota</taxon>
        <taxon>Peronosporomycetes</taxon>
        <taxon>Peronosporales</taxon>
        <taxon>Peronosporaceae</taxon>
        <taxon>Phytophthora</taxon>
    </lineage>
</organism>
<evidence type="ECO:0000313" key="3">
    <source>
        <dbReference type="EMBL" id="GMG17292.1"/>
    </source>
</evidence>
<feature type="compositionally biased region" description="Low complexity" evidence="2">
    <location>
        <begin position="157"/>
        <end position="167"/>
    </location>
</feature>